<dbReference type="Proteomes" id="UP000199352">
    <property type="component" value="Unassembled WGS sequence"/>
</dbReference>
<accession>A0A1H9T1Z9</accession>
<dbReference type="InterPro" id="IPR025085">
    <property type="entry name" value="pPIWI_RE_X"/>
</dbReference>
<feature type="domain" description="pPIWI-RE RNaseH" evidence="2">
    <location>
        <begin position="541"/>
        <end position="816"/>
    </location>
</feature>
<protein>
    <recommendedName>
        <fullName evidence="7">DUF3893 domain-containing protein</fullName>
    </recommendedName>
</protein>
<dbReference type="RefSeq" id="WP_089957028.1">
    <property type="nucleotide sequence ID" value="NZ_FOFR01000017.1"/>
</dbReference>
<evidence type="ECO:0000313" key="5">
    <source>
        <dbReference type="EMBL" id="SER91292.1"/>
    </source>
</evidence>
<dbReference type="AlphaFoldDB" id="A0A1H9T1Z9"/>
<organism evidence="5 6">
    <name type="scientific">Lentzea xinjiangensis</name>
    <dbReference type="NCBI Taxonomy" id="402600"/>
    <lineage>
        <taxon>Bacteria</taxon>
        <taxon>Bacillati</taxon>
        <taxon>Actinomycetota</taxon>
        <taxon>Actinomycetes</taxon>
        <taxon>Pseudonocardiales</taxon>
        <taxon>Pseudonocardiaceae</taxon>
        <taxon>Lentzea</taxon>
    </lineage>
</organism>
<feature type="compositionally biased region" description="Basic and acidic residues" evidence="1">
    <location>
        <begin position="694"/>
        <end position="705"/>
    </location>
</feature>
<evidence type="ECO:0008006" key="7">
    <source>
        <dbReference type="Google" id="ProtNLM"/>
    </source>
</evidence>
<dbReference type="Pfam" id="PF18157">
    <property type="entry name" value="MID_pPIWI_RE"/>
    <property type="match status" value="1"/>
</dbReference>
<sequence length="825" mass="90822">MLITLSYPVPRAELRVLLGDVTVYPLTEEFSQAWDALPTPSGRPGRQPYASLATGLTAATGQPVRLFGTSKLSAEEIEGGDRMLLITDKPFDDKLPSAVAAWERHVRKDSDEQTLADLLPSPEAARPLAEHVVFRDGAVPVAPGWVFRVATWQVMRRLSGTRLAISGQDSIRLRLATDGSVLAWHENDLLRNGYGVKGGMVRLSARLTTRAGIEDFVLCFTAVASPIASTWNRTKNVWIDRRVQGAPVLHLPLKPHKTEDGQWTRKLEDAVPKILEVCDLKTMDLPRELPAEPGDYRPIAPVGRQPVGPGLGARFMLRLHKHLVGQLPALRTLSYAHDKRIVVPEREKPDSSGLSSLALDSTGFKRLTIMCLYDTTEARDRMEVALSELARRTIRLEPKDPPVVLDEGVEVVARWCPELLQHGPTNRNALIDDVLDVEQDEDHLVEAWLETKYHPDVPVPAGDAKPHLRTLLAHRKIPSQFLATAPALPAGTKRPSATNKKHAARAALLDLLRGAGIVDQRIFRATTREGLGFRLDRDALLVGLHVRRQQVKKEPARLVVTMVALHARTDADLPWRLYFTSGESTNWQRAAHGIAHFNHSQIGSTELGRSEEKAARTRKIVGNQLRALVSDDLAGTPLVLFVDAVATRTIWPGLADLSFGTGALPGDGLDVPVAIVRLNDDLDEIGRPVSRTADGSRRPADEDKPAAPGQKVYRLSDSAEPVWMFPRISRSIDTTGGRIGLEHTRWSLPGNLAHLRNKPWHSFTATEIAVVSRGVFDPVQLAALAARLCQQPVSWDGRTSFPVPLHLAVAADKDHPSYRAASEED</sequence>
<proteinExistence type="predicted"/>
<dbReference type="Pfam" id="PF13111">
    <property type="entry name" value="pPIWI_RE_X"/>
    <property type="match status" value="1"/>
</dbReference>
<name>A0A1H9T1Z9_9PSEU</name>
<feature type="domain" description="pPIWI-RE module N-terminal" evidence="3">
    <location>
        <begin position="7"/>
        <end position="349"/>
    </location>
</feature>
<evidence type="ECO:0000256" key="1">
    <source>
        <dbReference type="SAM" id="MobiDB-lite"/>
    </source>
</evidence>
<dbReference type="OrthoDB" id="4561883at2"/>
<dbReference type="InterPro" id="IPR024996">
    <property type="entry name" value="RNaseH_pPIWI_RE"/>
</dbReference>
<keyword evidence="6" id="KW-1185">Reference proteome</keyword>
<evidence type="ECO:0000259" key="3">
    <source>
        <dbReference type="Pfam" id="PF13111"/>
    </source>
</evidence>
<reference evidence="6" key="1">
    <citation type="submission" date="2016-10" db="EMBL/GenBank/DDBJ databases">
        <authorList>
            <person name="Varghese N."/>
            <person name="Submissions S."/>
        </authorList>
    </citation>
    <scope>NUCLEOTIDE SEQUENCE [LARGE SCALE GENOMIC DNA]</scope>
    <source>
        <strain evidence="6">CGMCC 4.3525</strain>
    </source>
</reference>
<evidence type="ECO:0000313" key="6">
    <source>
        <dbReference type="Proteomes" id="UP000199352"/>
    </source>
</evidence>
<feature type="region of interest" description="Disordered" evidence="1">
    <location>
        <begin position="686"/>
        <end position="709"/>
    </location>
</feature>
<dbReference type="Pfam" id="PF13032">
    <property type="entry name" value="RNaseH_pPIWI_RE"/>
    <property type="match status" value="1"/>
</dbReference>
<gene>
    <name evidence="5" type="ORF">SAMN05216188_117108</name>
</gene>
<evidence type="ECO:0000259" key="4">
    <source>
        <dbReference type="Pfam" id="PF18157"/>
    </source>
</evidence>
<dbReference type="EMBL" id="FOFR01000017">
    <property type="protein sequence ID" value="SER91292.1"/>
    <property type="molecule type" value="Genomic_DNA"/>
</dbReference>
<dbReference type="STRING" id="402600.SAMN05216188_117108"/>
<evidence type="ECO:0000259" key="2">
    <source>
        <dbReference type="Pfam" id="PF13032"/>
    </source>
</evidence>
<dbReference type="InterPro" id="IPR040496">
    <property type="entry name" value="MID_pPIWI_RE"/>
</dbReference>
<feature type="domain" description="Prokaryotic pPIWI-RE MID" evidence="4">
    <location>
        <begin position="426"/>
        <end position="520"/>
    </location>
</feature>